<dbReference type="InterPro" id="IPR000307">
    <property type="entry name" value="Ribosomal_bS16"/>
</dbReference>
<comment type="caution">
    <text evidence="5">The sequence shown here is derived from an EMBL/GenBank/DDBJ whole genome shotgun (WGS) entry which is preliminary data.</text>
</comment>
<sequence length="106" mass="11977">MLMIRLQRIGKLKQPTYRLVVSEKARDTQAGSLEILGEFNPLLKEKAVTFKEDRIKYWMSKGAQPSETVHNILIDLGIISGKKKGKVNISKKRQTKLDAKKSQPAA</sequence>
<evidence type="ECO:0000256" key="1">
    <source>
        <dbReference type="ARBA" id="ARBA00022980"/>
    </source>
</evidence>
<gene>
    <name evidence="3" type="primary">rpsP</name>
    <name evidence="5" type="ORF">A3J66_02365</name>
</gene>
<evidence type="ECO:0000256" key="4">
    <source>
        <dbReference type="SAM" id="MobiDB-lite"/>
    </source>
</evidence>
<evidence type="ECO:0000256" key="2">
    <source>
        <dbReference type="ARBA" id="ARBA00023274"/>
    </source>
</evidence>
<dbReference type="Proteomes" id="UP000176282">
    <property type="component" value="Unassembled WGS sequence"/>
</dbReference>
<keyword evidence="1 3" id="KW-0689">Ribosomal protein</keyword>
<dbReference type="AlphaFoldDB" id="A0A1F6M1H5"/>
<dbReference type="InterPro" id="IPR023803">
    <property type="entry name" value="Ribosomal_bS16_dom_sf"/>
</dbReference>
<dbReference type="GO" id="GO:0006412">
    <property type="term" value="P:translation"/>
    <property type="evidence" value="ECO:0007669"/>
    <property type="project" value="UniProtKB-UniRule"/>
</dbReference>
<name>A0A1F6M1H5_9BACT</name>
<feature type="region of interest" description="Disordered" evidence="4">
    <location>
        <begin position="87"/>
        <end position="106"/>
    </location>
</feature>
<evidence type="ECO:0000256" key="3">
    <source>
        <dbReference type="HAMAP-Rule" id="MF_00385"/>
    </source>
</evidence>
<dbReference type="STRING" id="1798680.A3J66_02365"/>
<dbReference type="NCBIfam" id="TIGR00002">
    <property type="entry name" value="S16"/>
    <property type="match status" value="1"/>
</dbReference>
<dbReference type="GO" id="GO:0005737">
    <property type="term" value="C:cytoplasm"/>
    <property type="evidence" value="ECO:0007669"/>
    <property type="project" value="UniProtKB-ARBA"/>
</dbReference>
<reference evidence="5 6" key="1">
    <citation type="journal article" date="2016" name="Nat. Commun.">
        <title>Thousands of microbial genomes shed light on interconnected biogeochemical processes in an aquifer system.</title>
        <authorList>
            <person name="Anantharaman K."/>
            <person name="Brown C.T."/>
            <person name="Hug L.A."/>
            <person name="Sharon I."/>
            <person name="Castelle C.J."/>
            <person name="Probst A.J."/>
            <person name="Thomas B.C."/>
            <person name="Singh A."/>
            <person name="Wilkins M.J."/>
            <person name="Karaoz U."/>
            <person name="Brodie E.L."/>
            <person name="Williams K.H."/>
            <person name="Hubbard S.S."/>
            <person name="Banfield J.F."/>
        </authorList>
    </citation>
    <scope>NUCLEOTIDE SEQUENCE [LARGE SCALE GENOMIC DNA]</scope>
</reference>
<dbReference type="GO" id="GO:0003735">
    <property type="term" value="F:structural constituent of ribosome"/>
    <property type="evidence" value="ECO:0007669"/>
    <property type="project" value="InterPro"/>
</dbReference>
<comment type="similarity">
    <text evidence="3">Belongs to the bacterial ribosomal protein bS16 family.</text>
</comment>
<feature type="compositionally biased region" description="Basic and acidic residues" evidence="4">
    <location>
        <begin position="95"/>
        <end position="106"/>
    </location>
</feature>
<proteinExistence type="inferred from homology"/>
<dbReference type="PANTHER" id="PTHR12919:SF20">
    <property type="entry name" value="SMALL RIBOSOMAL SUBUNIT PROTEIN BS16M"/>
    <property type="match status" value="1"/>
</dbReference>
<dbReference type="Pfam" id="PF00886">
    <property type="entry name" value="Ribosomal_S16"/>
    <property type="match status" value="1"/>
</dbReference>
<protein>
    <recommendedName>
        <fullName evidence="3">Small ribosomal subunit protein bS16</fullName>
    </recommendedName>
</protein>
<dbReference type="GO" id="GO:0015935">
    <property type="term" value="C:small ribosomal subunit"/>
    <property type="evidence" value="ECO:0007669"/>
    <property type="project" value="TreeGrafter"/>
</dbReference>
<evidence type="ECO:0000313" key="6">
    <source>
        <dbReference type="Proteomes" id="UP000176282"/>
    </source>
</evidence>
<organism evidence="5 6">
    <name type="scientific">Candidatus Magasanikbacteria bacterium RIFCSPHIGHO2_02_FULL_47_14</name>
    <dbReference type="NCBI Taxonomy" id="1798680"/>
    <lineage>
        <taxon>Bacteria</taxon>
        <taxon>Candidatus Magasanikiibacteriota</taxon>
    </lineage>
</organism>
<evidence type="ECO:0000313" key="5">
    <source>
        <dbReference type="EMBL" id="OGH65445.1"/>
    </source>
</evidence>
<dbReference type="Gene3D" id="3.30.1320.10">
    <property type="match status" value="1"/>
</dbReference>
<dbReference type="SUPFAM" id="SSF54565">
    <property type="entry name" value="Ribosomal protein S16"/>
    <property type="match status" value="1"/>
</dbReference>
<dbReference type="EMBL" id="MFQB01000047">
    <property type="protein sequence ID" value="OGH65445.1"/>
    <property type="molecule type" value="Genomic_DNA"/>
</dbReference>
<accession>A0A1F6M1H5</accession>
<keyword evidence="2 3" id="KW-0687">Ribonucleoprotein</keyword>
<dbReference type="PANTHER" id="PTHR12919">
    <property type="entry name" value="30S RIBOSOMAL PROTEIN S16"/>
    <property type="match status" value="1"/>
</dbReference>
<dbReference type="HAMAP" id="MF_00385">
    <property type="entry name" value="Ribosomal_bS16"/>
    <property type="match status" value="1"/>
</dbReference>